<proteinExistence type="predicted"/>
<dbReference type="EMBL" id="CP137640">
    <property type="protein sequence ID" value="WVX83810.1"/>
    <property type="molecule type" value="Genomic_DNA"/>
</dbReference>
<feature type="compositionally biased region" description="Basic and acidic residues" evidence="1">
    <location>
        <begin position="1"/>
        <end position="14"/>
    </location>
</feature>
<feature type="compositionally biased region" description="Polar residues" evidence="1">
    <location>
        <begin position="65"/>
        <end position="75"/>
    </location>
</feature>
<evidence type="ECO:0000256" key="1">
    <source>
        <dbReference type="SAM" id="MobiDB-lite"/>
    </source>
</evidence>
<dbReference type="Proteomes" id="UP001357223">
    <property type="component" value="Chromosome"/>
</dbReference>
<accession>A0ABZ2CPH2</accession>
<name>A0ABZ2CPH2_9BACI</name>
<protein>
    <recommendedName>
        <fullName evidence="4">Seed maturation protein</fullName>
    </recommendedName>
</protein>
<feature type="region of interest" description="Disordered" evidence="1">
    <location>
        <begin position="1"/>
        <end position="29"/>
    </location>
</feature>
<evidence type="ECO:0008006" key="4">
    <source>
        <dbReference type="Google" id="ProtNLM"/>
    </source>
</evidence>
<evidence type="ECO:0000313" key="3">
    <source>
        <dbReference type="Proteomes" id="UP001357223"/>
    </source>
</evidence>
<evidence type="ECO:0000313" key="2">
    <source>
        <dbReference type="EMBL" id="WVX83810.1"/>
    </source>
</evidence>
<organism evidence="2 3">
    <name type="scientific">Niallia oryzisoli</name>
    <dbReference type="NCBI Taxonomy" id="1737571"/>
    <lineage>
        <taxon>Bacteria</taxon>
        <taxon>Bacillati</taxon>
        <taxon>Bacillota</taxon>
        <taxon>Bacilli</taxon>
        <taxon>Bacillales</taxon>
        <taxon>Bacillaceae</taxon>
        <taxon>Niallia</taxon>
    </lineage>
</organism>
<keyword evidence="3" id="KW-1185">Reference proteome</keyword>
<reference evidence="2 3" key="1">
    <citation type="submission" date="2023-10" db="EMBL/GenBank/DDBJ databases">
        <title>Niallia locisalis sp.nov. isolated from a salt pond sample.</title>
        <authorList>
            <person name="Li X.-J."/>
            <person name="Dong L."/>
        </authorList>
    </citation>
    <scope>NUCLEOTIDE SEQUENCE [LARGE SCALE GENOMIC DNA]</scope>
    <source>
        <strain evidence="2 3">DSM 29761</strain>
    </source>
</reference>
<gene>
    <name evidence="2" type="ORF">R4Z09_12920</name>
</gene>
<feature type="region of interest" description="Disordered" evidence="1">
    <location>
        <begin position="48"/>
        <end position="75"/>
    </location>
</feature>
<dbReference type="RefSeq" id="WP_338452682.1">
    <property type="nucleotide sequence ID" value="NZ_CP137640.1"/>
</dbReference>
<sequence>MADINKSKRDDDGTGKAVGTNVGAFTGDTMTSALDPFGSVAAAGAVSGGSLENKAGKGTVDAENHGSQTRDYGMS</sequence>